<dbReference type="EMBL" id="CAJNOE010000213">
    <property type="protein sequence ID" value="CAF1054042.1"/>
    <property type="molecule type" value="Genomic_DNA"/>
</dbReference>
<evidence type="ECO:0000313" key="3">
    <source>
        <dbReference type="EMBL" id="CAF1054042.1"/>
    </source>
</evidence>
<reference evidence="3" key="1">
    <citation type="submission" date="2021-02" db="EMBL/GenBank/DDBJ databases">
        <authorList>
            <person name="Nowell W R."/>
        </authorList>
    </citation>
    <scope>NUCLEOTIDE SEQUENCE</scope>
</reference>
<dbReference type="AlphaFoldDB" id="A0A814KMJ4"/>
<evidence type="ECO:0008006" key="5">
    <source>
        <dbReference type="Google" id="ProtNLM"/>
    </source>
</evidence>
<evidence type="ECO:0000256" key="2">
    <source>
        <dbReference type="ARBA" id="ARBA00022840"/>
    </source>
</evidence>
<dbReference type="Pfam" id="PF08433">
    <property type="entry name" value="KTI12"/>
    <property type="match status" value="1"/>
</dbReference>
<sequence>MTKCIVLICGPPACLKSTLVQILQLILNHDQILKLEYLCIKKLSEILLKKRLENKIQYNYLSFDNLFSGYENEIIENELNWKSYRSLIADEIEKIILCNTQIKSSTNLKYSSQILDRLCQSLKYRDNENILIIEDNFYYSSMRHRYHQIAQRAQIGFVAIHLYSNISTAYQRNQNRDISKRVSNSSIENIYLKYELSHDEFLINTTDRGLTTEHLHRILQRIEQACNEPEQQINMIDEEQRRIATEINEQNMIYQIDQKLRKFISKYLKEQFSSNDKFQIVNEKKFYAEMINNKKQKFLELIKQRFILLNDNENIEKIFQQFLHEKNN</sequence>
<gene>
    <name evidence="3" type="ORF">IZO911_LOCUS20495</name>
</gene>
<dbReference type="InterPro" id="IPR027417">
    <property type="entry name" value="P-loop_NTPase"/>
</dbReference>
<dbReference type="InterPro" id="IPR052648">
    <property type="entry name" value="Ser-tRNA(Sec)_kinase"/>
</dbReference>
<dbReference type="PANTHER" id="PTHR20873">
    <property type="entry name" value="L-SERYL-TRNA(SEC) KINASE"/>
    <property type="match status" value="1"/>
</dbReference>
<dbReference type="GO" id="GO:0005524">
    <property type="term" value="F:ATP binding"/>
    <property type="evidence" value="ECO:0007669"/>
    <property type="project" value="UniProtKB-KW"/>
</dbReference>
<comment type="caution">
    <text evidence="3">The sequence shown here is derived from an EMBL/GenBank/DDBJ whole genome shotgun (WGS) entry which is preliminary data.</text>
</comment>
<keyword evidence="2" id="KW-0067">ATP-binding</keyword>
<dbReference type="Gene3D" id="3.40.50.300">
    <property type="entry name" value="P-loop containing nucleotide triphosphate hydrolases"/>
    <property type="match status" value="1"/>
</dbReference>
<dbReference type="SUPFAM" id="SSF52540">
    <property type="entry name" value="P-loop containing nucleoside triphosphate hydrolases"/>
    <property type="match status" value="1"/>
</dbReference>
<dbReference type="PANTHER" id="PTHR20873:SF0">
    <property type="entry name" value="L-SERYL-TRNA(SEC) KINASE"/>
    <property type="match status" value="1"/>
</dbReference>
<protein>
    <recommendedName>
        <fullName evidence="5">L-seryl-tRNA(Sec) kinase</fullName>
    </recommendedName>
</protein>
<proteinExistence type="predicted"/>
<dbReference type="Proteomes" id="UP000663860">
    <property type="component" value="Unassembled WGS sequence"/>
</dbReference>
<accession>A0A814KMJ4</accession>
<dbReference type="GO" id="GO:0000049">
    <property type="term" value="F:tRNA binding"/>
    <property type="evidence" value="ECO:0007669"/>
    <property type="project" value="TreeGrafter"/>
</dbReference>
<dbReference type="GO" id="GO:0016301">
    <property type="term" value="F:kinase activity"/>
    <property type="evidence" value="ECO:0007669"/>
    <property type="project" value="TreeGrafter"/>
</dbReference>
<evidence type="ECO:0000256" key="1">
    <source>
        <dbReference type="ARBA" id="ARBA00022741"/>
    </source>
</evidence>
<dbReference type="InterPro" id="IPR013641">
    <property type="entry name" value="KTI12/PSTK"/>
</dbReference>
<evidence type="ECO:0000313" key="4">
    <source>
        <dbReference type="Proteomes" id="UP000663860"/>
    </source>
</evidence>
<name>A0A814KMJ4_9BILA</name>
<keyword evidence="1" id="KW-0547">Nucleotide-binding</keyword>
<organism evidence="3 4">
    <name type="scientific">Adineta steineri</name>
    <dbReference type="NCBI Taxonomy" id="433720"/>
    <lineage>
        <taxon>Eukaryota</taxon>
        <taxon>Metazoa</taxon>
        <taxon>Spiralia</taxon>
        <taxon>Gnathifera</taxon>
        <taxon>Rotifera</taxon>
        <taxon>Eurotatoria</taxon>
        <taxon>Bdelloidea</taxon>
        <taxon>Adinetida</taxon>
        <taxon>Adinetidae</taxon>
        <taxon>Adineta</taxon>
    </lineage>
</organism>